<protein>
    <submittedName>
        <fullName evidence="3">Uncharacterized protein LOC103340541 isoform X1</fullName>
    </submittedName>
</protein>
<keyword evidence="2" id="KW-1185">Reference proteome</keyword>
<keyword evidence="1" id="KW-0812">Transmembrane</keyword>
<dbReference type="Proteomes" id="UP000694861">
    <property type="component" value="Linkage group LG8"/>
</dbReference>
<dbReference type="PANTHER" id="PTHR46666">
    <property type="entry name" value="60S RIBOSOMAL L18A-LIKE PROTEIN"/>
    <property type="match status" value="1"/>
</dbReference>
<evidence type="ECO:0000313" key="2">
    <source>
        <dbReference type="Proteomes" id="UP000694861"/>
    </source>
</evidence>
<gene>
    <name evidence="3" type="primary">LOC103340541</name>
</gene>
<sequence>MDQNASAEGLRNDLELVRSSSEKQLLRPSARYYSVFKDLYSNWIFYTNCLSRQVRGIMVMVGQAADAADPEKGRYTLIRDAEDFSSGMYEKQLPCFGCGIGWFSFLLGFVFPVMWYYATVLYFGNYYRKDPRERAGLAASAIAALACSVVLLIIALFRIF</sequence>
<feature type="transmembrane region" description="Helical" evidence="1">
    <location>
        <begin position="93"/>
        <end position="117"/>
    </location>
</feature>
<feature type="transmembrane region" description="Helical" evidence="1">
    <location>
        <begin position="137"/>
        <end position="157"/>
    </location>
</feature>
<reference evidence="3" key="2">
    <citation type="submission" date="2025-08" db="UniProtKB">
        <authorList>
            <consortium name="RefSeq"/>
        </authorList>
    </citation>
    <scope>IDENTIFICATION</scope>
</reference>
<keyword evidence="1" id="KW-0472">Membrane</keyword>
<keyword evidence="1" id="KW-1133">Transmembrane helix</keyword>
<reference evidence="2" key="1">
    <citation type="journal article" date="2012" name="Nat. Commun.">
        <title>The genome of Prunus mume.</title>
        <authorList>
            <person name="Zhang Q."/>
            <person name="Chen W."/>
            <person name="Sun L."/>
            <person name="Zhao F."/>
            <person name="Huang B."/>
            <person name="Yang W."/>
            <person name="Tao Y."/>
            <person name="Wang J."/>
            <person name="Yuan Z."/>
            <person name="Fan G."/>
            <person name="Xing Z."/>
            <person name="Han C."/>
            <person name="Pan H."/>
            <person name="Zhong X."/>
            <person name="Shi W."/>
            <person name="Liang X."/>
            <person name="Du D."/>
            <person name="Sun F."/>
            <person name="Xu Z."/>
            <person name="Hao R."/>
            <person name="Lv T."/>
            <person name="Lv Y."/>
            <person name="Zheng Z."/>
            <person name="Sun M."/>
            <person name="Luo L."/>
            <person name="Cai M."/>
            <person name="Gao Y."/>
            <person name="Wang J."/>
            <person name="Yin Y."/>
            <person name="Xu X."/>
            <person name="Cheng T."/>
            <person name="Wang J."/>
        </authorList>
    </citation>
    <scope>NUCLEOTIDE SEQUENCE [LARGE SCALE GENOMIC DNA]</scope>
</reference>
<organism evidence="2 3">
    <name type="scientific">Prunus mume</name>
    <name type="common">Japanese apricot</name>
    <name type="synonym">Armeniaca mume</name>
    <dbReference type="NCBI Taxonomy" id="102107"/>
    <lineage>
        <taxon>Eukaryota</taxon>
        <taxon>Viridiplantae</taxon>
        <taxon>Streptophyta</taxon>
        <taxon>Embryophyta</taxon>
        <taxon>Tracheophyta</taxon>
        <taxon>Spermatophyta</taxon>
        <taxon>Magnoliopsida</taxon>
        <taxon>eudicotyledons</taxon>
        <taxon>Gunneridae</taxon>
        <taxon>Pentapetalae</taxon>
        <taxon>rosids</taxon>
        <taxon>fabids</taxon>
        <taxon>Rosales</taxon>
        <taxon>Rosaceae</taxon>
        <taxon>Amygdaloideae</taxon>
        <taxon>Amygdaleae</taxon>
        <taxon>Prunus</taxon>
    </lineage>
</organism>
<evidence type="ECO:0000256" key="1">
    <source>
        <dbReference type="SAM" id="Phobius"/>
    </source>
</evidence>
<name>A0ABM0PNL0_PRUMU</name>
<dbReference type="GeneID" id="103340541"/>
<proteinExistence type="predicted"/>
<dbReference type="RefSeq" id="XP_008242184.1">
    <property type="nucleotide sequence ID" value="XM_008243962.2"/>
</dbReference>
<accession>A0ABM0PNL0</accession>
<dbReference type="PANTHER" id="PTHR46666:SF2">
    <property type="entry name" value="60S RIBOSOMAL L18A-LIKE PROTEIN"/>
    <property type="match status" value="1"/>
</dbReference>
<evidence type="ECO:0000313" key="3">
    <source>
        <dbReference type="RefSeq" id="XP_008242184.1"/>
    </source>
</evidence>